<comment type="caution">
    <text evidence="1">Lacks conserved residue(s) required for the propagation of feature annotation.</text>
</comment>
<feature type="binding site" evidence="1">
    <location>
        <position position="11"/>
    </location>
    <ligand>
        <name>GTP</name>
        <dbReference type="ChEBI" id="CHEBI:37565"/>
    </ligand>
</feature>
<evidence type="ECO:0000256" key="1">
    <source>
        <dbReference type="HAMAP-Rule" id="MF_03125"/>
    </source>
</evidence>
<dbReference type="PANTHER" id="PTHR11846:SF0">
    <property type="entry name" value="ADENYLOSUCCINATE SYNTHETASE"/>
    <property type="match status" value="1"/>
</dbReference>
<dbReference type="GO" id="GO:0005737">
    <property type="term" value="C:cytoplasm"/>
    <property type="evidence" value="ECO:0007669"/>
    <property type="project" value="UniProtKB-SubCell"/>
</dbReference>
<feature type="binding site" evidence="1">
    <location>
        <begin position="5"/>
        <end position="11"/>
    </location>
    <ligand>
        <name>substrate</name>
    </ligand>
</feature>
<evidence type="ECO:0000313" key="4">
    <source>
        <dbReference type="WBParaSite" id="BTMF_0000422201-mRNA-1"/>
    </source>
</evidence>
<keyword evidence="3" id="KW-1185">Reference proteome</keyword>
<evidence type="ECO:0000313" key="2">
    <source>
        <dbReference type="EMBL" id="VDO14966.1"/>
    </source>
</evidence>
<feature type="binding site" evidence="1">
    <location>
        <begin position="37"/>
        <end position="39"/>
    </location>
    <ligand>
        <name>GTP</name>
        <dbReference type="ChEBI" id="CHEBI:37565"/>
    </ligand>
</feature>
<dbReference type="GO" id="GO:0004019">
    <property type="term" value="F:adenylosuccinate synthase activity"/>
    <property type="evidence" value="ECO:0007669"/>
    <property type="project" value="UniProtKB-UniRule"/>
</dbReference>
<dbReference type="GO" id="GO:0005525">
    <property type="term" value="F:GTP binding"/>
    <property type="evidence" value="ECO:0007669"/>
    <property type="project" value="UniProtKB-UniRule"/>
</dbReference>
<accession>A0A0R3QCZ2</accession>
<dbReference type="Proteomes" id="UP000280834">
    <property type="component" value="Unassembled WGS sequence"/>
</dbReference>
<dbReference type="InterPro" id="IPR001114">
    <property type="entry name" value="Adenylosuccinate_synthetase"/>
</dbReference>
<reference evidence="2 3" key="2">
    <citation type="submission" date="2018-11" db="EMBL/GenBank/DDBJ databases">
        <authorList>
            <consortium name="Pathogen Informatics"/>
        </authorList>
    </citation>
    <scope>NUCLEOTIDE SEQUENCE [LARGE SCALE GENOMIC DNA]</scope>
</reference>
<keyword evidence="1" id="KW-0479">Metal-binding</keyword>
<dbReference type="EC" id="6.3.4.4" evidence="1"/>
<dbReference type="InterPro" id="IPR027417">
    <property type="entry name" value="P-loop_NTPase"/>
</dbReference>
<dbReference type="GO" id="GO:0046040">
    <property type="term" value="P:IMP metabolic process"/>
    <property type="evidence" value="ECO:0007669"/>
    <property type="project" value="TreeGrafter"/>
</dbReference>
<dbReference type="UniPathway" id="UPA00075">
    <property type="reaction ID" value="UER00335"/>
</dbReference>
<dbReference type="EMBL" id="UZAG01003199">
    <property type="protein sequence ID" value="VDO14966.1"/>
    <property type="molecule type" value="Genomic_DNA"/>
</dbReference>
<comment type="pathway">
    <text evidence="1">Purine metabolism; AMP biosynthesis via de novo pathway; AMP from IMP: step 1/2.</text>
</comment>
<comment type="subunit">
    <text evidence="1">Homodimer.</text>
</comment>
<feature type="binding site" evidence="1">
    <location>
        <begin position="104"/>
        <end position="106"/>
    </location>
    <ligand>
        <name>GTP</name>
        <dbReference type="ChEBI" id="CHEBI:37565"/>
    </ligand>
</feature>
<reference evidence="4" key="1">
    <citation type="submission" date="2017-02" db="UniProtKB">
        <authorList>
            <consortium name="WormBaseParasite"/>
        </authorList>
    </citation>
    <scope>IDENTIFICATION</scope>
</reference>
<comment type="similarity">
    <text evidence="1">Belongs to the adenylosuccinate synthetase family.</text>
</comment>
<keyword evidence="1" id="KW-0460">Magnesium</keyword>
<evidence type="ECO:0000313" key="3">
    <source>
        <dbReference type="Proteomes" id="UP000280834"/>
    </source>
</evidence>
<dbReference type="SUPFAM" id="SSF52540">
    <property type="entry name" value="P-loop containing nucleoside triphosphate hydrolases"/>
    <property type="match status" value="1"/>
</dbReference>
<comment type="cofactor">
    <cofactor evidence="1">
        <name>Mg(2+)</name>
        <dbReference type="ChEBI" id="CHEBI:18420"/>
    </cofactor>
    <text evidence="1">Binds 1 Mg(2+) ion per subunit.</text>
</comment>
<sequence>MWVGVTTGRKRRCGWIDLVLLKRAHLINGFTDIALTKLDVLDTFDVIKAAQASDWEKVEVEYRTFKGWNTPILAMRSFNELPENCRIFIEFIEQYVGVPVKWIGVGEEREALILREP</sequence>
<dbReference type="PANTHER" id="PTHR11846">
    <property type="entry name" value="ADENYLOSUCCINATE SYNTHETASE"/>
    <property type="match status" value="1"/>
</dbReference>
<dbReference type="InterPro" id="IPR042111">
    <property type="entry name" value="Adenylosuccinate_synth_dom3"/>
</dbReference>
<dbReference type="GO" id="GO:0044208">
    <property type="term" value="P:'de novo' AMP biosynthetic process"/>
    <property type="evidence" value="ECO:0007669"/>
    <property type="project" value="UniProtKB-UniRule"/>
</dbReference>
<dbReference type="GO" id="GO:0000287">
    <property type="term" value="F:magnesium ion binding"/>
    <property type="evidence" value="ECO:0007669"/>
    <property type="project" value="UniProtKB-UniRule"/>
</dbReference>
<feature type="binding site" evidence="1">
    <location>
        <position position="9"/>
    </location>
    <ligand>
        <name>IMP</name>
        <dbReference type="ChEBI" id="CHEBI:58053"/>
    </ligand>
</feature>
<organism evidence="4">
    <name type="scientific">Brugia timori</name>
    <dbReference type="NCBI Taxonomy" id="42155"/>
    <lineage>
        <taxon>Eukaryota</taxon>
        <taxon>Metazoa</taxon>
        <taxon>Ecdysozoa</taxon>
        <taxon>Nematoda</taxon>
        <taxon>Chromadorea</taxon>
        <taxon>Rhabditida</taxon>
        <taxon>Spirurina</taxon>
        <taxon>Spiruromorpha</taxon>
        <taxon>Filarioidea</taxon>
        <taxon>Onchocercidae</taxon>
        <taxon>Brugia</taxon>
    </lineage>
</organism>
<name>A0A0R3QCZ2_9BILA</name>
<keyword evidence="1" id="KW-0342">GTP-binding</keyword>
<proteinExistence type="inferred from homology"/>
<keyword evidence="1" id="KW-0963">Cytoplasm</keyword>
<comment type="catalytic activity">
    <reaction evidence="1">
        <text>IMP + L-aspartate + GTP = N(6)-(1,2-dicarboxyethyl)-AMP + GDP + phosphate + 2 H(+)</text>
        <dbReference type="Rhea" id="RHEA:15753"/>
        <dbReference type="ChEBI" id="CHEBI:15378"/>
        <dbReference type="ChEBI" id="CHEBI:29991"/>
        <dbReference type="ChEBI" id="CHEBI:37565"/>
        <dbReference type="ChEBI" id="CHEBI:43474"/>
        <dbReference type="ChEBI" id="CHEBI:57567"/>
        <dbReference type="ChEBI" id="CHEBI:58053"/>
        <dbReference type="ChEBI" id="CHEBI:58189"/>
        <dbReference type="EC" id="6.3.4.4"/>
    </reaction>
</comment>
<dbReference type="Pfam" id="PF00709">
    <property type="entry name" value="Adenylsucc_synt"/>
    <property type="match status" value="1"/>
</dbReference>
<keyword evidence="1" id="KW-0436">Ligase</keyword>
<dbReference type="AlphaFoldDB" id="A0A0R3QCZ2"/>
<dbReference type="Gene3D" id="3.90.170.10">
    <property type="entry name" value="Adenylosuccinate Synthetase, subunit A, domain 3"/>
    <property type="match status" value="2"/>
</dbReference>
<keyword evidence="1" id="KW-0658">Purine biosynthesis</keyword>
<dbReference type="WBParaSite" id="BTMF_0000422201-mRNA-1">
    <property type="protein sequence ID" value="BTMF_0000422201-mRNA-1"/>
    <property type="gene ID" value="BTMF_0000422201"/>
</dbReference>
<gene>
    <name evidence="2" type="ORF">BTMF_LOCUS3524</name>
</gene>
<comment type="subcellular location">
    <subcellularLocation>
        <location evidence="1">Cytoplasm</location>
    </subcellularLocation>
</comment>
<protein>
    <recommendedName>
        <fullName evidence="1">Adenylosuccinate synthetase</fullName>
        <shortName evidence="1">AMPSase</shortName>
        <shortName evidence="1">AdSS</shortName>
        <ecNumber evidence="1">6.3.4.4</ecNumber>
    </recommendedName>
    <alternativeName>
        <fullName evidence="1">IMP--aspartate ligase</fullName>
    </alternativeName>
</protein>
<dbReference type="HAMAP" id="MF_00011">
    <property type="entry name" value="Adenylosucc_synth"/>
    <property type="match status" value="1"/>
</dbReference>
<keyword evidence="1" id="KW-0547">Nucleotide-binding</keyword>
<comment type="function">
    <text evidence="1">Plays an important role in the de novo pathway and in the salvage pathway of purine nucleotide biosynthesis. Catalyzes the first commited step in the biosynthesis of AMP from IMP.</text>
</comment>
<dbReference type="STRING" id="42155.A0A0R3QCZ2"/>
<dbReference type="SMART" id="SM00788">
    <property type="entry name" value="Adenylsucc_synt"/>
    <property type="match status" value="1"/>
</dbReference>